<keyword evidence="1" id="KW-0812">Transmembrane</keyword>
<comment type="caution">
    <text evidence="2">The sequence shown here is derived from an EMBL/GenBank/DDBJ whole genome shotgun (WGS) entry which is preliminary data.</text>
</comment>
<feature type="transmembrane region" description="Helical" evidence="1">
    <location>
        <begin position="71"/>
        <end position="89"/>
    </location>
</feature>
<evidence type="ECO:0000313" key="2">
    <source>
        <dbReference type="EMBL" id="KAJ8948777.1"/>
    </source>
</evidence>
<keyword evidence="1" id="KW-1133">Transmembrane helix</keyword>
<dbReference type="InterPro" id="IPR017983">
    <property type="entry name" value="GPCR_2_secretin-like_CS"/>
</dbReference>
<evidence type="ECO:0000256" key="1">
    <source>
        <dbReference type="SAM" id="Phobius"/>
    </source>
</evidence>
<dbReference type="GO" id="GO:0017046">
    <property type="term" value="F:peptide hormone binding"/>
    <property type="evidence" value="ECO:0007669"/>
    <property type="project" value="TreeGrafter"/>
</dbReference>
<dbReference type="GO" id="GO:0007188">
    <property type="term" value="P:adenylate cyclase-modulating G protein-coupled receptor signaling pathway"/>
    <property type="evidence" value="ECO:0007669"/>
    <property type="project" value="TreeGrafter"/>
</dbReference>
<dbReference type="InterPro" id="IPR050332">
    <property type="entry name" value="GPCR_2"/>
</dbReference>
<protein>
    <submittedName>
        <fullName evidence="2">Uncharacterized protein</fullName>
    </submittedName>
</protein>
<keyword evidence="1" id="KW-0472">Membrane</keyword>
<dbReference type="SUPFAM" id="SSF111418">
    <property type="entry name" value="Hormone receptor domain"/>
    <property type="match status" value="1"/>
</dbReference>
<dbReference type="PROSITE" id="PS00650">
    <property type="entry name" value="G_PROTEIN_RECEP_F2_2"/>
    <property type="match status" value="1"/>
</dbReference>
<dbReference type="PANTHER" id="PTHR45620:SF1">
    <property type="entry name" value="G-PROTEIN COUPLED RECEPTORS FAMILY 2 PROFILE 2 DOMAIN-CONTAINING PROTEIN"/>
    <property type="match status" value="1"/>
</dbReference>
<dbReference type="Proteomes" id="UP001162162">
    <property type="component" value="Unassembled WGS sequence"/>
</dbReference>
<sequence>MYIQLTENATRKCTENGTWYINEDTNEPWANYTACMEGQITTIFTNNVGKVDVSENSKAIVPALKIISQSGYAVSLISLIIAFFIMLLIRKLHCLPLLVIIPWVVARLLIEDTLCWTTHDNYLVYMIIVIPTIISFLGFFVAVLYCFLNGEVKTELKPHIFSVLTFLATNKFFKVCFPCREKYLRLVK</sequence>
<accession>A0AAV8YE88</accession>
<dbReference type="PANTHER" id="PTHR45620">
    <property type="entry name" value="PDF RECEPTOR-LIKE PROTEIN-RELATED"/>
    <property type="match status" value="1"/>
</dbReference>
<reference evidence="2" key="1">
    <citation type="journal article" date="2023" name="Insect Mol. Biol.">
        <title>Genome sequencing provides insights into the evolution of gene families encoding plant cell wall-degrading enzymes in longhorned beetles.</title>
        <authorList>
            <person name="Shin N.R."/>
            <person name="Okamura Y."/>
            <person name="Kirsch R."/>
            <person name="Pauchet Y."/>
        </authorList>
    </citation>
    <scope>NUCLEOTIDE SEQUENCE</scope>
    <source>
        <strain evidence="2">AMC_N1</strain>
    </source>
</reference>
<organism evidence="2 3">
    <name type="scientific">Aromia moschata</name>
    <dbReference type="NCBI Taxonomy" id="1265417"/>
    <lineage>
        <taxon>Eukaryota</taxon>
        <taxon>Metazoa</taxon>
        <taxon>Ecdysozoa</taxon>
        <taxon>Arthropoda</taxon>
        <taxon>Hexapoda</taxon>
        <taxon>Insecta</taxon>
        <taxon>Pterygota</taxon>
        <taxon>Neoptera</taxon>
        <taxon>Endopterygota</taxon>
        <taxon>Coleoptera</taxon>
        <taxon>Polyphaga</taxon>
        <taxon>Cucujiformia</taxon>
        <taxon>Chrysomeloidea</taxon>
        <taxon>Cerambycidae</taxon>
        <taxon>Cerambycinae</taxon>
        <taxon>Callichromatini</taxon>
        <taxon>Aromia</taxon>
    </lineage>
</organism>
<name>A0AAV8YE88_9CUCU</name>
<proteinExistence type="predicted"/>
<dbReference type="Gene3D" id="1.20.1070.10">
    <property type="entry name" value="Rhodopsin 7-helix transmembrane proteins"/>
    <property type="match status" value="1"/>
</dbReference>
<dbReference type="EMBL" id="JAPWTK010000130">
    <property type="protein sequence ID" value="KAJ8948777.1"/>
    <property type="molecule type" value="Genomic_DNA"/>
</dbReference>
<feature type="transmembrane region" description="Helical" evidence="1">
    <location>
        <begin position="94"/>
        <end position="110"/>
    </location>
</feature>
<dbReference type="InterPro" id="IPR036445">
    <property type="entry name" value="GPCR_2_extracell_dom_sf"/>
</dbReference>
<dbReference type="GO" id="GO:0005886">
    <property type="term" value="C:plasma membrane"/>
    <property type="evidence" value="ECO:0007669"/>
    <property type="project" value="TreeGrafter"/>
</dbReference>
<evidence type="ECO:0000313" key="3">
    <source>
        <dbReference type="Proteomes" id="UP001162162"/>
    </source>
</evidence>
<dbReference type="GO" id="GO:0008528">
    <property type="term" value="F:G protein-coupled peptide receptor activity"/>
    <property type="evidence" value="ECO:0007669"/>
    <property type="project" value="TreeGrafter"/>
</dbReference>
<dbReference type="AlphaFoldDB" id="A0AAV8YE88"/>
<gene>
    <name evidence="2" type="ORF">NQ318_022908</name>
</gene>
<feature type="transmembrane region" description="Helical" evidence="1">
    <location>
        <begin position="122"/>
        <end position="148"/>
    </location>
</feature>
<keyword evidence="3" id="KW-1185">Reference proteome</keyword>
<dbReference type="Gene3D" id="4.10.1240.10">
    <property type="entry name" value="GPCR, family 2, extracellular hormone receptor domain"/>
    <property type="match status" value="1"/>
</dbReference>